<dbReference type="AlphaFoldDB" id="A0A8B2Z658"/>
<protein>
    <submittedName>
        <fullName evidence="1">Vitamin B12-binding protein</fullName>
    </submittedName>
</protein>
<organism evidence="1 2">
    <name type="scientific">Ligilactobacillus ruminis</name>
    <dbReference type="NCBI Taxonomy" id="1623"/>
    <lineage>
        <taxon>Bacteria</taxon>
        <taxon>Bacillati</taxon>
        <taxon>Bacillota</taxon>
        <taxon>Bacilli</taxon>
        <taxon>Lactobacillales</taxon>
        <taxon>Lactobacillaceae</taxon>
        <taxon>Ligilactobacillus</taxon>
    </lineage>
</organism>
<accession>A0A8B2Z658</accession>
<name>A0A8B2Z658_9LACO</name>
<evidence type="ECO:0000313" key="2">
    <source>
        <dbReference type="Proteomes" id="UP000260790"/>
    </source>
</evidence>
<evidence type="ECO:0000313" key="1">
    <source>
        <dbReference type="EMBL" id="RGK48480.1"/>
    </source>
</evidence>
<sequence>MRARLDYGQISKIDVLPVTEARHLRAESKKRGFARNGELHFTGRFQKSLFCP</sequence>
<dbReference type="EMBL" id="QSQR01000001">
    <property type="protein sequence ID" value="RGK48480.1"/>
    <property type="molecule type" value="Genomic_DNA"/>
</dbReference>
<dbReference type="Proteomes" id="UP000260790">
    <property type="component" value="Unassembled WGS sequence"/>
</dbReference>
<proteinExistence type="predicted"/>
<comment type="caution">
    <text evidence="1">The sequence shown here is derived from an EMBL/GenBank/DDBJ whole genome shotgun (WGS) entry which is preliminary data.</text>
</comment>
<gene>
    <name evidence="1" type="ORF">DXD09_01800</name>
</gene>
<reference evidence="1 2" key="1">
    <citation type="submission" date="2018-08" db="EMBL/GenBank/DDBJ databases">
        <title>A genome reference for cultivated species of the human gut microbiota.</title>
        <authorList>
            <person name="Zou Y."/>
            <person name="Xue W."/>
            <person name="Luo G."/>
        </authorList>
    </citation>
    <scope>NUCLEOTIDE SEQUENCE [LARGE SCALE GENOMIC DNA]</scope>
    <source>
        <strain evidence="1 2">TF10-9AT</strain>
    </source>
</reference>